<reference evidence="1 2" key="1">
    <citation type="journal article" date="2020" name="Nat. Food">
        <title>A phased Vanilla planifolia genome enables genetic improvement of flavour and production.</title>
        <authorList>
            <person name="Hasing T."/>
            <person name="Tang H."/>
            <person name="Brym M."/>
            <person name="Khazi F."/>
            <person name="Huang T."/>
            <person name="Chambers A.H."/>
        </authorList>
    </citation>
    <scope>NUCLEOTIDE SEQUENCE [LARGE SCALE GENOMIC DNA]</scope>
    <source>
        <tissue evidence="1">Leaf</tissue>
    </source>
</reference>
<evidence type="ECO:0000313" key="1">
    <source>
        <dbReference type="EMBL" id="KAG0450574.1"/>
    </source>
</evidence>
<dbReference type="AlphaFoldDB" id="A0A835PCL6"/>
<comment type="caution">
    <text evidence="1">The sequence shown here is derived from an EMBL/GenBank/DDBJ whole genome shotgun (WGS) entry which is preliminary data.</text>
</comment>
<evidence type="ECO:0000313" key="2">
    <source>
        <dbReference type="Proteomes" id="UP000639772"/>
    </source>
</evidence>
<proteinExistence type="predicted"/>
<organism evidence="1 2">
    <name type="scientific">Vanilla planifolia</name>
    <name type="common">Vanilla</name>
    <dbReference type="NCBI Taxonomy" id="51239"/>
    <lineage>
        <taxon>Eukaryota</taxon>
        <taxon>Viridiplantae</taxon>
        <taxon>Streptophyta</taxon>
        <taxon>Embryophyta</taxon>
        <taxon>Tracheophyta</taxon>
        <taxon>Spermatophyta</taxon>
        <taxon>Magnoliopsida</taxon>
        <taxon>Liliopsida</taxon>
        <taxon>Asparagales</taxon>
        <taxon>Orchidaceae</taxon>
        <taxon>Vanilloideae</taxon>
        <taxon>Vanilleae</taxon>
        <taxon>Vanilla</taxon>
    </lineage>
</organism>
<dbReference type="Proteomes" id="UP000639772">
    <property type="component" value="Unassembled WGS sequence"/>
</dbReference>
<sequence length="77" mass="8621">MRVKVIWPGEGPTSVDTETDEIRGHAVTTQTHEVGMIEAGEGTVPWWRYPRRGEGQLHEVDPHLEAWNLGSPKMESG</sequence>
<protein>
    <submittedName>
        <fullName evidence="1">Uncharacterized protein</fullName>
    </submittedName>
</protein>
<name>A0A835PCL6_VANPL</name>
<gene>
    <name evidence="1" type="ORF">HPP92_026696</name>
</gene>
<accession>A0A835PCL6</accession>
<dbReference type="EMBL" id="JADCNM010000113">
    <property type="protein sequence ID" value="KAG0450574.1"/>
    <property type="molecule type" value="Genomic_DNA"/>
</dbReference>